<evidence type="ECO:0000313" key="1">
    <source>
        <dbReference type="EMBL" id="CAB4641454.1"/>
    </source>
</evidence>
<organism evidence="1">
    <name type="scientific">freshwater metagenome</name>
    <dbReference type="NCBI Taxonomy" id="449393"/>
    <lineage>
        <taxon>unclassified sequences</taxon>
        <taxon>metagenomes</taxon>
        <taxon>ecological metagenomes</taxon>
    </lineage>
</organism>
<sequence length="232" mass="24597">MSPEHAFPPAVLLGLWLNAAQTGSVSQTDAANALEAITEQVDVQIVNNSVGLESSWLDLVRTAASAAEPVAVGLPVPGDPAGVPVGVLATISVDSGVVAINRTQVLCQDSNAEWVLMNETNNVLHYDLSQTRRSLMEQISESANQLAASDLVGDETEILAALESFRTLHIPPHISKRSTEALELAARIIIIAQGAIANTSALHSPSTDRRRLQILENLVTVARTVLQSVVAF</sequence>
<name>A0A6J6JYZ0_9ZZZZ</name>
<protein>
    <submittedName>
        <fullName evidence="1">Unannotated protein</fullName>
    </submittedName>
</protein>
<dbReference type="AlphaFoldDB" id="A0A6J6JYZ0"/>
<gene>
    <name evidence="1" type="ORF">UFOPK2171_00107</name>
    <name evidence="2" type="ORF">UFOPK2237_00609</name>
</gene>
<evidence type="ECO:0000313" key="2">
    <source>
        <dbReference type="EMBL" id="CAB4652534.1"/>
    </source>
</evidence>
<accession>A0A6J6JYZ0</accession>
<reference evidence="1" key="1">
    <citation type="submission" date="2020-05" db="EMBL/GenBank/DDBJ databases">
        <authorList>
            <person name="Chiriac C."/>
            <person name="Salcher M."/>
            <person name="Ghai R."/>
            <person name="Kavagutti S V."/>
        </authorList>
    </citation>
    <scope>NUCLEOTIDE SEQUENCE</scope>
</reference>
<proteinExistence type="predicted"/>
<dbReference type="EMBL" id="CAEZWI010000059">
    <property type="protein sequence ID" value="CAB4652534.1"/>
    <property type="molecule type" value="Genomic_DNA"/>
</dbReference>
<dbReference type="EMBL" id="CAEZWD010000005">
    <property type="protein sequence ID" value="CAB4641454.1"/>
    <property type="molecule type" value="Genomic_DNA"/>
</dbReference>